<evidence type="ECO:0000256" key="5">
    <source>
        <dbReference type="ARBA" id="ARBA00023288"/>
    </source>
</evidence>
<gene>
    <name evidence="7" type="ORF">DNH61_08095</name>
</gene>
<evidence type="ECO:0000256" key="1">
    <source>
        <dbReference type="ARBA" id="ARBA00022475"/>
    </source>
</evidence>
<dbReference type="Proteomes" id="UP000249522">
    <property type="component" value="Unassembled WGS sequence"/>
</dbReference>
<dbReference type="Pfam" id="PF13416">
    <property type="entry name" value="SBP_bac_8"/>
    <property type="match status" value="1"/>
</dbReference>
<dbReference type="EMBL" id="QKRB01000038">
    <property type="protein sequence ID" value="PZD96456.1"/>
    <property type="molecule type" value="Genomic_DNA"/>
</dbReference>
<dbReference type="PROSITE" id="PS51257">
    <property type="entry name" value="PROKAR_LIPOPROTEIN"/>
    <property type="match status" value="1"/>
</dbReference>
<evidence type="ECO:0000256" key="2">
    <source>
        <dbReference type="ARBA" id="ARBA00022729"/>
    </source>
</evidence>
<proteinExistence type="predicted"/>
<reference evidence="7 8" key="1">
    <citation type="submission" date="2018-06" db="EMBL/GenBank/DDBJ databases">
        <title>Paenibacillus imtechensis sp. nov.</title>
        <authorList>
            <person name="Pinnaka A.K."/>
            <person name="Singh H."/>
            <person name="Kaur M."/>
        </authorList>
    </citation>
    <scope>NUCLEOTIDE SEQUENCE [LARGE SCALE GENOMIC DNA]</scope>
    <source>
        <strain evidence="7 8">SMB1</strain>
    </source>
</reference>
<keyword evidence="1" id="KW-1003">Cell membrane</keyword>
<dbReference type="InterPro" id="IPR006059">
    <property type="entry name" value="SBP"/>
</dbReference>
<dbReference type="PANTHER" id="PTHR43649:SF33">
    <property type="entry name" value="POLYGALACTURONAN_RHAMNOGALACTURONAN-BINDING PROTEIN YTCQ"/>
    <property type="match status" value="1"/>
</dbReference>
<keyword evidence="5" id="KW-0449">Lipoprotein</keyword>
<evidence type="ECO:0000256" key="6">
    <source>
        <dbReference type="SAM" id="SignalP"/>
    </source>
</evidence>
<evidence type="ECO:0000313" key="8">
    <source>
        <dbReference type="Proteomes" id="UP000249522"/>
    </source>
</evidence>
<dbReference type="SUPFAM" id="SSF53850">
    <property type="entry name" value="Periplasmic binding protein-like II"/>
    <property type="match status" value="1"/>
</dbReference>
<dbReference type="Gene3D" id="3.40.190.10">
    <property type="entry name" value="Periplasmic binding protein-like II"/>
    <property type="match status" value="1"/>
</dbReference>
<dbReference type="AlphaFoldDB" id="A0A2W1LB66"/>
<evidence type="ECO:0000313" key="7">
    <source>
        <dbReference type="EMBL" id="PZD96456.1"/>
    </source>
</evidence>
<evidence type="ECO:0008006" key="9">
    <source>
        <dbReference type="Google" id="ProtNLM"/>
    </source>
</evidence>
<evidence type="ECO:0000256" key="3">
    <source>
        <dbReference type="ARBA" id="ARBA00023136"/>
    </source>
</evidence>
<keyword evidence="4" id="KW-0564">Palmitate</keyword>
<keyword evidence="3" id="KW-0472">Membrane</keyword>
<accession>A0A2W1LB66</accession>
<dbReference type="RefSeq" id="WP_111146150.1">
    <property type="nucleotide sequence ID" value="NZ_QKRB01000038.1"/>
</dbReference>
<dbReference type="InterPro" id="IPR050490">
    <property type="entry name" value="Bact_solute-bd_prot1"/>
</dbReference>
<name>A0A2W1LB66_9BACL</name>
<feature type="signal peptide" evidence="6">
    <location>
        <begin position="1"/>
        <end position="20"/>
    </location>
</feature>
<organism evidence="7 8">
    <name type="scientific">Paenibacillus sambharensis</name>
    <dbReference type="NCBI Taxonomy" id="1803190"/>
    <lineage>
        <taxon>Bacteria</taxon>
        <taxon>Bacillati</taxon>
        <taxon>Bacillota</taxon>
        <taxon>Bacilli</taxon>
        <taxon>Bacillales</taxon>
        <taxon>Paenibacillaceae</taxon>
        <taxon>Paenibacillus</taxon>
    </lineage>
</organism>
<sequence length="439" mass="49051">MKRKIMIVILVCLITISALGCSNVQEPEEKLELTILYSSHSDFKRDFGGQLATKFKNVSFKVVEYSSYLGTGMWNNLKYVPQSGGDWDTEALLSLIEKEQPDIIYFPASVSSTLLKSNLLLDSTEFLGSSPELSGIDSSYIEAMETMGDGRINVLPDSIASQAIYYNKAIFDGYGFQEPEDFMDWDRVLELSNMISERGAGEGVAGLLTPNHSIVDLFLQIGKAQRLTWYSPGQDKVYFAEDSWKSILESIIQKYRLDSSLPDASQQASEAFINGKAAMVLDTFHLRDKLMNHRDVQWGVITEPVGQPTSVFSSTLAFESLSGINKNTPNIDQAREVWAYLNGQQVARNKHNANVHRITLPVRSNLIKDNEARNLNAFYKLKPMVNSSMQPDSLSISAESAVKSYLADQIPLIAKEELTIDEAVAVWETEVPKILMNNQ</sequence>
<protein>
    <recommendedName>
        <fullName evidence="9">ABC transporter substrate-binding protein</fullName>
    </recommendedName>
</protein>
<keyword evidence="8" id="KW-1185">Reference proteome</keyword>
<keyword evidence="2 6" id="KW-0732">Signal</keyword>
<dbReference type="OrthoDB" id="2666023at2"/>
<dbReference type="PANTHER" id="PTHR43649">
    <property type="entry name" value="ARABINOSE-BINDING PROTEIN-RELATED"/>
    <property type="match status" value="1"/>
</dbReference>
<comment type="caution">
    <text evidence="7">The sequence shown here is derived from an EMBL/GenBank/DDBJ whole genome shotgun (WGS) entry which is preliminary data.</text>
</comment>
<feature type="chain" id="PRO_5039595553" description="ABC transporter substrate-binding protein" evidence="6">
    <location>
        <begin position="21"/>
        <end position="439"/>
    </location>
</feature>
<evidence type="ECO:0000256" key="4">
    <source>
        <dbReference type="ARBA" id="ARBA00023139"/>
    </source>
</evidence>